<feature type="compositionally biased region" description="Basic and acidic residues" evidence="1">
    <location>
        <begin position="28"/>
        <end position="37"/>
    </location>
</feature>
<accession>A0A9P0TWB4</accession>
<protein>
    <submittedName>
        <fullName evidence="2">Uncharacterized protein</fullName>
    </submittedName>
</protein>
<proteinExistence type="predicted"/>
<name>A0A9P0TWB4_PIEBR</name>
<feature type="region of interest" description="Disordered" evidence="1">
    <location>
        <begin position="80"/>
        <end position="126"/>
    </location>
</feature>
<sequence>MKKKLHRKRNNMQEHGMGSYLSNQPSGDIRRGTRQRLRESARSYTSILFISLMDIARSHWYQRTGREAAKVPIYSKNGHAVETGRHFSRPSPPIRKSNTPRRRRADVDGRPSRRSRPTRPVRPEPHAALRCRLRRPSAILTRLPLTAKTQITLRYSSPTRFLHLINLLQFRNRIIRIKHDRLRTDGVRRPLTEWQFWLSRLAPSLKAWIAAKVTAKARALARTVLRIRT</sequence>
<evidence type="ECO:0000313" key="3">
    <source>
        <dbReference type="Proteomes" id="UP001152562"/>
    </source>
</evidence>
<feature type="compositionally biased region" description="Basic residues" evidence="1">
    <location>
        <begin position="1"/>
        <end position="10"/>
    </location>
</feature>
<dbReference type="EMBL" id="CALOZG010000085">
    <property type="protein sequence ID" value="CAH4037365.1"/>
    <property type="molecule type" value="Genomic_DNA"/>
</dbReference>
<keyword evidence="3" id="KW-1185">Reference proteome</keyword>
<feature type="region of interest" description="Disordered" evidence="1">
    <location>
        <begin position="1"/>
        <end position="37"/>
    </location>
</feature>
<comment type="caution">
    <text evidence="2">The sequence shown here is derived from an EMBL/GenBank/DDBJ whole genome shotgun (WGS) entry which is preliminary data.</text>
</comment>
<organism evidence="2 3">
    <name type="scientific">Pieris brassicae</name>
    <name type="common">White butterfly</name>
    <name type="synonym">Large white butterfly</name>
    <dbReference type="NCBI Taxonomy" id="7116"/>
    <lineage>
        <taxon>Eukaryota</taxon>
        <taxon>Metazoa</taxon>
        <taxon>Ecdysozoa</taxon>
        <taxon>Arthropoda</taxon>
        <taxon>Hexapoda</taxon>
        <taxon>Insecta</taxon>
        <taxon>Pterygota</taxon>
        <taxon>Neoptera</taxon>
        <taxon>Endopterygota</taxon>
        <taxon>Lepidoptera</taxon>
        <taxon>Glossata</taxon>
        <taxon>Ditrysia</taxon>
        <taxon>Papilionoidea</taxon>
        <taxon>Pieridae</taxon>
        <taxon>Pierinae</taxon>
        <taxon>Pieris</taxon>
    </lineage>
</organism>
<dbReference type="Proteomes" id="UP001152562">
    <property type="component" value="Unassembled WGS sequence"/>
</dbReference>
<dbReference type="AlphaFoldDB" id="A0A9P0TWB4"/>
<gene>
    <name evidence="2" type="ORF">PIBRA_LOCUS13052</name>
</gene>
<evidence type="ECO:0000256" key="1">
    <source>
        <dbReference type="SAM" id="MobiDB-lite"/>
    </source>
</evidence>
<reference evidence="2" key="1">
    <citation type="submission" date="2022-05" db="EMBL/GenBank/DDBJ databases">
        <authorList>
            <person name="Okamura Y."/>
        </authorList>
    </citation>
    <scope>NUCLEOTIDE SEQUENCE</scope>
</reference>
<evidence type="ECO:0000313" key="2">
    <source>
        <dbReference type="EMBL" id="CAH4037365.1"/>
    </source>
</evidence>